<dbReference type="CDD" id="cd04765">
    <property type="entry name" value="HTH_MlrA-like_sg2"/>
    <property type="match status" value="1"/>
</dbReference>
<organism evidence="2 3">
    <name type="scientific">Pelagibacter ubique</name>
    <dbReference type="NCBI Taxonomy" id="198252"/>
    <lineage>
        <taxon>Bacteria</taxon>
        <taxon>Pseudomonadati</taxon>
        <taxon>Pseudomonadota</taxon>
        <taxon>Alphaproteobacteria</taxon>
        <taxon>Candidatus Pelagibacterales</taxon>
        <taxon>Candidatus Pelagibacteraceae</taxon>
        <taxon>Candidatus Pelagibacter</taxon>
    </lineage>
</organism>
<evidence type="ECO:0000313" key="3">
    <source>
        <dbReference type="Proteomes" id="UP001166004"/>
    </source>
</evidence>
<sequence>MTYKKNKTYKSIGEVAKILNLVNKKKGSLNTHTIRFWEKEFKQIKPNILNGNRRYYNDDTIEVLKKVKYLLKDQGMTINGARKVLNTDKSLKLDELPKNSINADYSIKNKLKKISNLIKQLKNIK</sequence>
<gene>
    <name evidence="2" type="ORF">VP91_00011350</name>
</gene>
<dbReference type="InterPro" id="IPR009061">
    <property type="entry name" value="DNA-bd_dom_put_sf"/>
</dbReference>
<keyword evidence="2" id="KW-0238">DNA-binding</keyword>
<accession>A0ABX1T5K7</accession>
<name>A0ABX1T5K7_PELUQ</name>
<proteinExistence type="predicted"/>
<evidence type="ECO:0000313" key="2">
    <source>
        <dbReference type="EMBL" id="NMN67980.1"/>
    </source>
</evidence>
<dbReference type="RefSeq" id="WP_169036479.1">
    <property type="nucleotide sequence ID" value="NZ_LANA01000002.1"/>
</dbReference>
<dbReference type="GO" id="GO:0003677">
    <property type="term" value="F:DNA binding"/>
    <property type="evidence" value="ECO:0007669"/>
    <property type="project" value="UniProtKB-KW"/>
</dbReference>
<dbReference type="EMBL" id="LANA01000002">
    <property type="protein sequence ID" value="NMN67980.1"/>
    <property type="molecule type" value="Genomic_DNA"/>
</dbReference>
<keyword evidence="3" id="KW-1185">Reference proteome</keyword>
<dbReference type="Gene3D" id="1.10.1660.10">
    <property type="match status" value="1"/>
</dbReference>
<feature type="domain" description="HTH merR-type" evidence="1">
    <location>
        <begin position="11"/>
        <end position="88"/>
    </location>
</feature>
<comment type="caution">
    <text evidence="2">The sequence shown here is derived from an EMBL/GenBank/DDBJ whole genome shotgun (WGS) entry which is preliminary data.</text>
</comment>
<evidence type="ECO:0000259" key="1">
    <source>
        <dbReference type="SMART" id="SM00422"/>
    </source>
</evidence>
<dbReference type="SUPFAM" id="SSF46955">
    <property type="entry name" value="Putative DNA-binding domain"/>
    <property type="match status" value="1"/>
</dbReference>
<dbReference type="InterPro" id="IPR000551">
    <property type="entry name" value="MerR-type_HTH_dom"/>
</dbReference>
<dbReference type="Proteomes" id="UP001166004">
    <property type="component" value="Unassembled WGS sequence"/>
</dbReference>
<dbReference type="Pfam" id="PF13411">
    <property type="entry name" value="MerR_1"/>
    <property type="match status" value="1"/>
</dbReference>
<dbReference type="SMART" id="SM00422">
    <property type="entry name" value="HTH_MERR"/>
    <property type="match status" value="1"/>
</dbReference>
<reference evidence="2 3" key="1">
    <citation type="submission" date="2019-07" db="EMBL/GenBank/DDBJ databases">
        <title>SAR11 Genome Evolution.</title>
        <authorList>
            <person name="Giovannoni S."/>
        </authorList>
    </citation>
    <scope>NUCLEOTIDE SEQUENCE [LARGE SCALE GENOMIC DNA]</scope>
    <source>
        <strain evidence="2 3">HTCC9565</strain>
    </source>
</reference>
<protein>
    <submittedName>
        <fullName evidence="2">DNA-binding transcriptional MerR regulator</fullName>
    </submittedName>
</protein>